<dbReference type="AlphaFoldDB" id="A0A2G5BGB7"/>
<evidence type="ECO:0000256" key="1">
    <source>
        <dbReference type="SAM" id="MobiDB-lite"/>
    </source>
</evidence>
<proteinExistence type="predicted"/>
<sequence>MLCAKETPSLSDSDNSDVPFFDSALTPRTRRVRKSKKQSNNTSTGGLAPISTRSGVKNTPQKSNPSHRSNPQYRGLSDAEFTTMRRKEMEDEVKTHLIENVTSVVDNAQPREPQKKALATEIAKDIAQIIEAMVSSELNPDAPATNNNSGGEDGILNTGTTLYERQAFSRALPWICSTNNNDVAQRTEQPLYDQIAAFILLVAHLLKRLVTDRGQVKESEFRLILPYEKTNVTPDGADDGSRIDIALRWRSMKARVEPQPDLTYRKIMAVGEIKRDAKGGRVKGAYAQLFDYTRNIYYCQIDRRFAWGLVCCGSVINVCIFGNYHAFASPDIDMTTAMGRFEFIRLLVGWSLCSIHQLGYDETIQAVKGLDCYRIMVPSVDNPALSTAYYTNEFVMGAERLFGRHCRCLLATDSLPTEKVTEDRPIKATVVIKDSWTIYSAAKDLQSQGNDSGSSSISGRRESGVAEDMARMHLQSETAAVWPEKFFVPTVVSSDVSTARSEIAMLYRIKDGLQNYDDLKGTYPM</sequence>
<keyword evidence="4" id="KW-1185">Reference proteome</keyword>
<reference evidence="3 4" key="1">
    <citation type="journal article" date="2015" name="Genome Biol. Evol.">
        <title>Phylogenomic analyses indicate that early fungi evolved digesting cell walls of algal ancestors of land plants.</title>
        <authorList>
            <person name="Chang Y."/>
            <person name="Wang S."/>
            <person name="Sekimoto S."/>
            <person name="Aerts A.L."/>
            <person name="Choi C."/>
            <person name="Clum A."/>
            <person name="LaButti K.M."/>
            <person name="Lindquist E.A."/>
            <person name="Yee Ngan C."/>
            <person name="Ohm R.A."/>
            <person name="Salamov A.A."/>
            <person name="Grigoriev I.V."/>
            <person name="Spatafora J.W."/>
            <person name="Berbee M.L."/>
        </authorList>
    </citation>
    <scope>NUCLEOTIDE SEQUENCE [LARGE SCALE GENOMIC DNA]</scope>
    <source>
        <strain evidence="3 4">NRRL 1564</strain>
    </source>
</reference>
<accession>A0A2G5BGB7</accession>
<dbReference type="Pfam" id="PF17667">
    <property type="entry name" value="Pkinase_fungal"/>
    <property type="match status" value="1"/>
</dbReference>
<feature type="compositionally biased region" description="Basic residues" evidence="1">
    <location>
        <begin position="28"/>
        <end position="37"/>
    </location>
</feature>
<organism evidence="3 4">
    <name type="scientific">Coemansia reversa (strain ATCC 12441 / NRRL 1564)</name>
    <dbReference type="NCBI Taxonomy" id="763665"/>
    <lineage>
        <taxon>Eukaryota</taxon>
        <taxon>Fungi</taxon>
        <taxon>Fungi incertae sedis</taxon>
        <taxon>Zoopagomycota</taxon>
        <taxon>Kickxellomycotina</taxon>
        <taxon>Kickxellomycetes</taxon>
        <taxon>Kickxellales</taxon>
        <taxon>Kickxellaceae</taxon>
        <taxon>Coemansia</taxon>
    </lineage>
</organism>
<protein>
    <recommendedName>
        <fullName evidence="2">Fungal-type protein kinase domain-containing protein</fullName>
    </recommendedName>
</protein>
<dbReference type="EMBL" id="KZ303491">
    <property type="protein sequence ID" value="PIA18059.1"/>
    <property type="molecule type" value="Genomic_DNA"/>
</dbReference>
<evidence type="ECO:0000313" key="4">
    <source>
        <dbReference type="Proteomes" id="UP000242474"/>
    </source>
</evidence>
<evidence type="ECO:0000259" key="2">
    <source>
        <dbReference type="Pfam" id="PF17667"/>
    </source>
</evidence>
<gene>
    <name evidence="3" type="ORF">COEREDRAFT_80013</name>
</gene>
<feature type="region of interest" description="Disordered" evidence="1">
    <location>
        <begin position="1"/>
        <end position="78"/>
    </location>
</feature>
<dbReference type="Proteomes" id="UP000242474">
    <property type="component" value="Unassembled WGS sequence"/>
</dbReference>
<dbReference type="OrthoDB" id="5584477at2759"/>
<evidence type="ECO:0000313" key="3">
    <source>
        <dbReference type="EMBL" id="PIA18059.1"/>
    </source>
</evidence>
<name>A0A2G5BGB7_COERN</name>
<dbReference type="InterPro" id="IPR040976">
    <property type="entry name" value="Pkinase_fungal"/>
</dbReference>
<feature type="compositionally biased region" description="Polar residues" evidence="1">
    <location>
        <begin position="38"/>
        <end position="72"/>
    </location>
</feature>
<feature type="non-terminal residue" evidence="3">
    <location>
        <position position="525"/>
    </location>
</feature>
<feature type="domain" description="Fungal-type protein kinase" evidence="2">
    <location>
        <begin position="244"/>
        <end position="437"/>
    </location>
</feature>